<dbReference type="PANTHER" id="PTHR46118:SF4">
    <property type="entry name" value="PROTEIN ABHD11"/>
    <property type="match status" value="1"/>
</dbReference>
<gene>
    <name evidence="13" type="ORF">CINCED_3A016472</name>
</gene>
<proteinExistence type="inferred from homology"/>
<evidence type="ECO:0000256" key="10">
    <source>
        <dbReference type="ARBA" id="ARBA00048513"/>
    </source>
</evidence>
<comment type="catalytic activity">
    <reaction evidence="9">
        <text>1,2-didecanoylglycerol + H2O = decanoylglycerol + decanoate + H(+)</text>
        <dbReference type="Rhea" id="RHEA:48596"/>
        <dbReference type="ChEBI" id="CHEBI:11152"/>
        <dbReference type="ChEBI" id="CHEBI:15377"/>
        <dbReference type="ChEBI" id="CHEBI:15378"/>
        <dbReference type="ChEBI" id="CHEBI:27689"/>
        <dbReference type="ChEBI" id="CHEBI:90605"/>
    </reaction>
</comment>
<dbReference type="AlphaFoldDB" id="A0A5E4MT92"/>
<evidence type="ECO:0000256" key="8">
    <source>
        <dbReference type="ARBA" id="ARBA00048283"/>
    </source>
</evidence>
<comment type="similarity">
    <text evidence="1">Belongs to the AB hydrolase superfamily.</text>
</comment>
<keyword evidence="2 13" id="KW-0378">Hydrolase</keyword>
<dbReference type="GO" id="GO:0052689">
    <property type="term" value="F:carboxylic ester hydrolase activity"/>
    <property type="evidence" value="ECO:0007669"/>
    <property type="project" value="TreeGrafter"/>
</dbReference>
<keyword evidence="14" id="KW-1185">Reference proteome</keyword>
<dbReference type="InterPro" id="IPR000639">
    <property type="entry name" value="Epox_hydrolase-like"/>
</dbReference>
<dbReference type="GO" id="GO:0005739">
    <property type="term" value="C:mitochondrion"/>
    <property type="evidence" value="ECO:0007669"/>
    <property type="project" value="TreeGrafter"/>
</dbReference>
<dbReference type="InterPro" id="IPR029058">
    <property type="entry name" value="AB_hydrolase_fold"/>
</dbReference>
<evidence type="ECO:0000256" key="5">
    <source>
        <dbReference type="ARBA" id="ARBA00043667"/>
    </source>
</evidence>
<accession>A0A5E4MT92</accession>
<evidence type="ECO:0000256" key="3">
    <source>
        <dbReference type="ARBA" id="ARBA00026104"/>
    </source>
</evidence>
<comment type="catalytic activity">
    <reaction evidence="8">
        <text>1-octadecanoyl-2-(4Z,7Z,10Z,13Z,16Z,19Z-docosahexaenoyl)-sn-glycerol + H2O = 2-(4Z,7Z,10Z,13Z,16Z,19Z-docosahexaenoyl)-glycerol + octadecanoate + H(+)</text>
        <dbReference type="Rhea" id="RHEA:77107"/>
        <dbReference type="ChEBI" id="CHEBI:15377"/>
        <dbReference type="ChEBI" id="CHEBI:15378"/>
        <dbReference type="ChEBI" id="CHEBI:25629"/>
        <dbReference type="ChEBI" id="CHEBI:77129"/>
        <dbReference type="ChEBI" id="CHEBI:186738"/>
    </reaction>
</comment>
<comment type="catalytic activity">
    <reaction evidence="6">
        <text>a 1,3-diacyl-sn-glycerol + H2O = a 1-acyl-sn-glycerol + a fatty acid + H(+)</text>
        <dbReference type="Rhea" id="RHEA:38503"/>
        <dbReference type="ChEBI" id="CHEBI:15377"/>
        <dbReference type="ChEBI" id="CHEBI:15378"/>
        <dbReference type="ChEBI" id="CHEBI:28868"/>
        <dbReference type="ChEBI" id="CHEBI:64683"/>
        <dbReference type="ChEBI" id="CHEBI:77272"/>
    </reaction>
</comment>
<comment type="catalytic activity">
    <reaction evidence="5">
        <text>a 1,2-diacyl-sn-glycerol + H2O = a 2-acylglycerol + a fatty acid + H(+)</text>
        <dbReference type="Rhea" id="RHEA:33275"/>
        <dbReference type="ChEBI" id="CHEBI:15377"/>
        <dbReference type="ChEBI" id="CHEBI:15378"/>
        <dbReference type="ChEBI" id="CHEBI:17389"/>
        <dbReference type="ChEBI" id="CHEBI:17815"/>
        <dbReference type="ChEBI" id="CHEBI:28868"/>
        <dbReference type="EC" id="3.1.1.116"/>
    </reaction>
</comment>
<dbReference type="EC" id="3.1.1.116" evidence="3"/>
<dbReference type="InterPro" id="IPR000073">
    <property type="entry name" value="AB_hydrolase_1"/>
</dbReference>
<dbReference type="PANTHER" id="PTHR46118">
    <property type="entry name" value="PROTEIN ABHD11"/>
    <property type="match status" value="1"/>
</dbReference>
<protein>
    <recommendedName>
        <fullName evidence="7">sn-1-specific diacylglycerol lipase ABHD11</fullName>
        <ecNumber evidence="3">3.1.1.116</ecNumber>
    </recommendedName>
    <alternativeName>
        <fullName evidence="4">Alpha/beta hydrolase domain-containing protein 11</fullName>
    </alternativeName>
</protein>
<evidence type="ECO:0000256" key="7">
    <source>
        <dbReference type="ARBA" id="ARBA00044064"/>
    </source>
</evidence>
<evidence type="ECO:0000313" key="14">
    <source>
        <dbReference type="Proteomes" id="UP000325440"/>
    </source>
</evidence>
<evidence type="ECO:0000256" key="2">
    <source>
        <dbReference type="ARBA" id="ARBA00022801"/>
    </source>
</evidence>
<evidence type="ECO:0000256" key="6">
    <source>
        <dbReference type="ARBA" id="ARBA00043742"/>
    </source>
</evidence>
<evidence type="ECO:0000313" key="13">
    <source>
        <dbReference type="EMBL" id="VVC35503.1"/>
    </source>
</evidence>
<feature type="domain" description="AB hydrolase-1" evidence="12">
    <location>
        <begin position="64"/>
        <end position="165"/>
    </location>
</feature>
<dbReference type="PRINTS" id="PR00412">
    <property type="entry name" value="EPOXHYDRLASE"/>
</dbReference>
<reference evidence="13 14" key="1">
    <citation type="submission" date="2019-08" db="EMBL/GenBank/DDBJ databases">
        <authorList>
            <person name="Alioto T."/>
            <person name="Alioto T."/>
            <person name="Gomez Garrido J."/>
        </authorList>
    </citation>
    <scope>NUCLEOTIDE SEQUENCE [LARGE SCALE GENOMIC DNA]</scope>
</reference>
<evidence type="ECO:0000256" key="11">
    <source>
        <dbReference type="ARBA" id="ARBA00048919"/>
    </source>
</evidence>
<sequence length="316" mass="36186">MVYVNFSPHQCRKMIKSITFSSWKCTFNKFWKLSNLRRTMSTKLEPIKMSYTSYESAADGGQKPPIIIMHGLFGCKSNWNSLSKTLHNMTRRKIITVDARNHGDSPHTAEQSYPLMAEDIKFLMEDLSVKKASLVGHSMGGRAMMYFSVVYPELVESLISVDISPVNNEEINNIQSIIDIIRSINLDINAPISKVRQFADEQMKNSIESPMLRQFLLTNLIQVDNSYRWRINVESINVNFKNNLALFPPVQSMFHGPTYFIAGGNSTFLKPAHHEIIKQSMFPLAKFEYIPDAGHWLHAEKPTEFLKLVSQFLTTV</sequence>
<evidence type="ECO:0000256" key="4">
    <source>
        <dbReference type="ARBA" id="ARBA00042703"/>
    </source>
</evidence>
<evidence type="ECO:0000256" key="9">
    <source>
        <dbReference type="ARBA" id="ARBA00048504"/>
    </source>
</evidence>
<organism evidence="13 14">
    <name type="scientific">Cinara cedri</name>
    <dbReference type="NCBI Taxonomy" id="506608"/>
    <lineage>
        <taxon>Eukaryota</taxon>
        <taxon>Metazoa</taxon>
        <taxon>Ecdysozoa</taxon>
        <taxon>Arthropoda</taxon>
        <taxon>Hexapoda</taxon>
        <taxon>Insecta</taxon>
        <taxon>Pterygota</taxon>
        <taxon>Neoptera</taxon>
        <taxon>Paraneoptera</taxon>
        <taxon>Hemiptera</taxon>
        <taxon>Sternorrhyncha</taxon>
        <taxon>Aphidomorpha</taxon>
        <taxon>Aphidoidea</taxon>
        <taxon>Aphididae</taxon>
        <taxon>Lachninae</taxon>
        <taxon>Cinara</taxon>
    </lineage>
</organism>
<evidence type="ECO:0000256" key="1">
    <source>
        <dbReference type="ARBA" id="ARBA00008645"/>
    </source>
</evidence>
<dbReference type="Proteomes" id="UP000325440">
    <property type="component" value="Unassembled WGS sequence"/>
</dbReference>
<dbReference type="OrthoDB" id="8119704at2759"/>
<comment type="catalytic activity">
    <reaction evidence="11">
        <text>1-octadecanoyl-2-(5Z,8Z,11Z,14Z-eicosatetraenoyl)-sn-glycerol + H2O = 2-(5Z,8Z,11Z,14Z-eicosatetraenoyl)-glycerol + octadecanoate + H(+)</text>
        <dbReference type="Rhea" id="RHEA:38507"/>
        <dbReference type="ChEBI" id="CHEBI:15377"/>
        <dbReference type="ChEBI" id="CHEBI:15378"/>
        <dbReference type="ChEBI" id="CHEBI:25629"/>
        <dbReference type="ChEBI" id="CHEBI:52392"/>
        <dbReference type="ChEBI" id="CHEBI:75728"/>
    </reaction>
</comment>
<dbReference type="EMBL" id="CABPRJ010001426">
    <property type="protein sequence ID" value="VVC35503.1"/>
    <property type="molecule type" value="Genomic_DNA"/>
</dbReference>
<dbReference type="Gene3D" id="3.40.50.1820">
    <property type="entry name" value="alpha/beta hydrolase"/>
    <property type="match status" value="1"/>
</dbReference>
<dbReference type="Pfam" id="PF00561">
    <property type="entry name" value="Abhydrolase_1"/>
    <property type="match status" value="1"/>
</dbReference>
<evidence type="ECO:0000259" key="12">
    <source>
        <dbReference type="Pfam" id="PF00561"/>
    </source>
</evidence>
<comment type="catalytic activity">
    <reaction evidence="10">
        <text>1-octadecanoyl-2-(9Z-octadecenoyl)-sn-glycerol + H2O = 2-(9Z-octadecenoyl)-glycerol + octadecanoate + H(+)</text>
        <dbReference type="Rhea" id="RHEA:77103"/>
        <dbReference type="ChEBI" id="CHEBI:15377"/>
        <dbReference type="ChEBI" id="CHEBI:15378"/>
        <dbReference type="ChEBI" id="CHEBI:25629"/>
        <dbReference type="ChEBI" id="CHEBI:73990"/>
        <dbReference type="ChEBI" id="CHEBI:75468"/>
    </reaction>
</comment>
<name>A0A5E4MT92_9HEMI</name>
<dbReference type="SUPFAM" id="SSF53474">
    <property type="entry name" value="alpha/beta-Hydrolases"/>
    <property type="match status" value="1"/>
</dbReference>